<evidence type="ECO:0000256" key="5">
    <source>
        <dbReference type="SAM" id="Phobius"/>
    </source>
</evidence>
<comment type="subcellular location">
    <subcellularLocation>
        <location evidence="1">Endomembrane system</location>
        <topology evidence="1">Multi-pass membrane protein</topology>
    </subcellularLocation>
</comment>
<dbReference type="GO" id="GO:0012505">
    <property type="term" value="C:endomembrane system"/>
    <property type="evidence" value="ECO:0007669"/>
    <property type="project" value="UniProtKB-SubCell"/>
</dbReference>
<protein>
    <submittedName>
        <fullName evidence="7">Uncharacterized protein DUF1232</fullName>
    </submittedName>
</protein>
<keyword evidence="2 5" id="KW-0812">Transmembrane</keyword>
<evidence type="ECO:0000313" key="8">
    <source>
        <dbReference type="Proteomes" id="UP000252415"/>
    </source>
</evidence>
<name>A0A368W752_9BACL</name>
<gene>
    <name evidence="7" type="ORF">DFP97_101155</name>
</gene>
<dbReference type="Proteomes" id="UP000252415">
    <property type="component" value="Unassembled WGS sequence"/>
</dbReference>
<dbReference type="AlphaFoldDB" id="A0A368W752"/>
<evidence type="ECO:0000256" key="1">
    <source>
        <dbReference type="ARBA" id="ARBA00004127"/>
    </source>
</evidence>
<evidence type="ECO:0000256" key="3">
    <source>
        <dbReference type="ARBA" id="ARBA00022989"/>
    </source>
</evidence>
<evidence type="ECO:0000256" key="4">
    <source>
        <dbReference type="ARBA" id="ARBA00023136"/>
    </source>
</evidence>
<feature type="transmembrane region" description="Helical" evidence="5">
    <location>
        <begin position="35"/>
        <end position="56"/>
    </location>
</feature>
<feature type="domain" description="DUF1232" evidence="6">
    <location>
        <begin position="37"/>
        <end position="72"/>
    </location>
</feature>
<comment type="caution">
    <text evidence="7">The sequence shown here is derived from an EMBL/GenBank/DDBJ whole genome shotgun (WGS) entry which is preliminary data.</text>
</comment>
<evidence type="ECO:0000259" key="6">
    <source>
        <dbReference type="Pfam" id="PF06803"/>
    </source>
</evidence>
<organism evidence="7 8">
    <name type="scientific">Paenibacillus prosopidis</name>
    <dbReference type="NCBI Taxonomy" id="630520"/>
    <lineage>
        <taxon>Bacteria</taxon>
        <taxon>Bacillati</taxon>
        <taxon>Bacillota</taxon>
        <taxon>Bacilli</taxon>
        <taxon>Bacillales</taxon>
        <taxon>Paenibacillaceae</taxon>
        <taxon>Paenibacillus</taxon>
    </lineage>
</organism>
<keyword evidence="4 5" id="KW-0472">Membrane</keyword>
<sequence length="133" mass="15137">MTKANMLDNLKNKARSMKQNVFVLYLSYRDPRVPWYAKVFAMLVVAYAFSPIDLIPDFIPILGYLDDIIIVPIGIMLALKMIPAPVLLDCRAKADEIRKNGKPNNWLAGALFIAIWVLCAIWGSIVLYKMFMN</sequence>
<evidence type="ECO:0000313" key="7">
    <source>
        <dbReference type="EMBL" id="RCW51812.1"/>
    </source>
</evidence>
<dbReference type="Pfam" id="PF06803">
    <property type="entry name" value="DUF1232"/>
    <property type="match status" value="1"/>
</dbReference>
<dbReference type="InterPro" id="IPR010652">
    <property type="entry name" value="DUF1232"/>
</dbReference>
<reference evidence="7 8" key="1">
    <citation type="submission" date="2018-07" db="EMBL/GenBank/DDBJ databases">
        <title>Genomic Encyclopedia of Type Strains, Phase III (KMG-III): the genomes of soil and plant-associated and newly described type strains.</title>
        <authorList>
            <person name="Whitman W."/>
        </authorList>
    </citation>
    <scope>NUCLEOTIDE SEQUENCE [LARGE SCALE GENOMIC DNA]</scope>
    <source>
        <strain evidence="7 8">CECT 7506</strain>
    </source>
</reference>
<dbReference type="EMBL" id="QPJD01000001">
    <property type="protein sequence ID" value="RCW51812.1"/>
    <property type="molecule type" value="Genomic_DNA"/>
</dbReference>
<keyword evidence="3 5" id="KW-1133">Transmembrane helix</keyword>
<proteinExistence type="predicted"/>
<feature type="transmembrane region" description="Helical" evidence="5">
    <location>
        <begin position="68"/>
        <end position="86"/>
    </location>
</feature>
<evidence type="ECO:0000256" key="2">
    <source>
        <dbReference type="ARBA" id="ARBA00022692"/>
    </source>
</evidence>
<accession>A0A368W752</accession>
<keyword evidence="8" id="KW-1185">Reference proteome</keyword>
<feature type="transmembrane region" description="Helical" evidence="5">
    <location>
        <begin position="106"/>
        <end position="128"/>
    </location>
</feature>